<accession>A0A835CEX9</accession>
<sequence>MIWSLVDRNWDVNLVHAFREANQAADLMTKMSHTLSEGLHVFCYPHEDLGSILAADLYGSLVPRLCVC</sequence>
<evidence type="ECO:0000313" key="1">
    <source>
        <dbReference type="EMBL" id="KAF7838155.1"/>
    </source>
</evidence>
<gene>
    <name evidence="1" type="ORF">G2W53_006637</name>
</gene>
<comment type="caution">
    <text evidence="1">The sequence shown here is derived from an EMBL/GenBank/DDBJ whole genome shotgun (WGS) entry which is preliminary data.</text>
</comment>
<dbReference type="OrthoDB" id="1938131at2759"/>
<keyword evidence="2" id="KW-1185">Reference proteome</keyword>
<evidence type="ECO:0000313" key="2">
    <source>
        <dbReference type="Proteomes" id="UP000634136"/>
    </source>
</evidence>
<reference evidence="1" key="1">
    <citation type="submission" date="2020-09" db="EMBL/GenBank/DDBJ databases">
        <title>Genome-Enabled Discovery of Anthraquinone Biosynthesis in Senna tora.</title>
        <authorList>
            <person name="Kang S.-H."/>
            <person name="Pandey R.P."/>
            <person name="Lee C.-M."/>
            <person name="Sim J.-S."/>
            <person name="Jeong J.-T."/>
            <person name="Choi B.-S."/>
            <person name="Jung M."/>
            <person name="Ginzburg D."/>
            <person name="Zhao K."/>
            <person name="Won S.Y."/>
            <person name="Oh T.-J."/>
            <person name="Yu Y."/>
            <person name="Kim N.-H."/>
            <person name="Lee O.R."/>
            <person name="Lee T.-H."/>
            <person name="Bashyal P."/>
            <person name="Kim T.-S."/>
            <person name="Lee W.-H."/>
            <person name="Kawkins C."/>
            <person name="Kim C.-K."/>
            <person name="Kim J.S."/>
            <person name="Ahn B.O."/>
            <person name="Rhee S.Y."/>
            <person name="Sohng J.K."/>
        </authorList>
    </citation>
    <scope>NUCLEOTIDE SEQUENCE</scope>
    <source>
        <tissue evidence="1">Leaf</tissue>
    </source>
</reference>
<dbReference type="AlphaFoldDB" id="A0A835CEX9"/>
<dbReference type="EMBL" id="JAAIUW010000003">
    <property type="protein sequence ID" value="KAF7838155.1"/>
    <property type="molecule type" value="Genomic_DNA"/>
</dbReference>
<organism evidence="1 2">
    <name type="scientific">Senna tora</name>
    <dbReference type="NCBI Taxonomy" id="362788"/>
    <lineage>
        <taxon>Eukaryota</taxon>
        <taxon>Viridiplantae</taxon>
        <taxon>Streptophyta</taxon>
        <taxon>Embryophyta</taxon>
        <taxon>Tracheophyta</taxon>
        <taxon>Spermatophyta</taxon>
        <taxon>Magnoliopsida</taxon>
        <taxon>eudicotyledons</taxon>
        <taxon>Gunneridae</taxon>
        <taxon>Pentapetalae</taxon>
        <taxon>rosids</taxon>
        <taxon>fabids</taxon>
        <taxon>Fabales</taxon>
        <taxon>Fabaceae</taxon>
        <taxon>Caesalpinioideae</taxon>
        <taxon>Cassia clade</taxon>
        <taxon>Senna</taxon>
    </lineage>
</organism>
<name>A0A835CEX9_9FABA</name>
<protein>
    <submittedName>
        <fullName evidence="1">Putative ribonuclease H-like domain-containing protein</fullName>
    </submittedName>
</protein>
<proteinExistence type="predicted"/>
<dbReference type="Proteomes" id="UP000634136">
    <property type="component" value="Unassembled WGS sequence"/>
</dbReference>